<evidence type="ECO:0000256" key="3">
    <source>
        <dbReference type="ARBA" id="ARBA00019878"/>
    </source>
</evidence>
<evidence type="ECO:0000256" key="4">
    <source>
        <dbReference type="ARBA" id="ARBA00022664"/>
    </source>
</evidence>
<dbReference type="InterPro" id="IPR034148">
    <property type="entry name" value="NCBP2_RRM"/>
</dbReference>
<keyword evidence="9" id="KW-0539">Nucleus</keyword>
<dbReference type="InterPro" id="IPR027157">
    <property type="entry name" value="NCBP2"/>
</dbReference>
<dbReference type="SUPFAM" id="SSF54928">
    <property type="entry name" value="RNA-binding domain, RBD"/>
    <property type="match status" value="1"/>
</dbReference>
<dbReference type="PANTHER" id="PTHR18847">
    <property type="entry name" value="20 KD NUCLEAR CAP BINDING PROTEIN"/>
    <property type="match status" value="1"/>
</dbReference>
<dbReference type="Gene3D" id="3.30.70.330">
    <property type="match status" value="1"/>
</dbReference>
<feature type="compositionally biased region" description="Polar residues" evidence="12">
    <location>
        <begin position="210"/>
        <end position="221"/>
    </location>
</feature>
<keyword evidence="15" id="KW-1185">Reference proteome</keyword>
<reference evidence="14 15" key="1">
    <citation type="submission" date="2021-04" db="EMBL/GenBank/DDBJ databases">
        <authorList>
            <person name="Bliznina A."/>
        </authorList>
    </citation>
    <scope>NUCLEOTIDE SEQUENCE [LARGE SCALE GENOMIC DNA]</scope>
</reference>
<evidence type="ECO:0000259" key="13">
    <source>
        <dbReference type="SMART" id="SM00360"/>
    </source>
</evidence>
<evidence type="ECO:0000256" key="12">
    <source>
        <dbReference type="SAM" id="MobiDB-lite"/>
    </source>
</evidence>
<feature type="compositionally biased region" description="Basic and acidic residues" evidence="12">
    <location>
        <begin position="222"/>
        <end position="242"/>
    </location>
</feature>
<protein>
    <recommendedName>
        <fullName evidence="3">Nuclear cap-binding protein subunit 2</fullName>
    </recommendedName>
    <alternativeName>
        <fullName evidence="11">20 kDa nuclear cap-binding protein</fullName>
    </alternativeName>
    <alternativeName>
        <fullName evidence="10">NCBP 20 kDa subunit</fullName>
    </alternativeName>
</protein>
<dbReference type="InterPro" id="IPR000504">
    <property type="entry name" value="RRM_dom"/>
</dbReference>
<feature type="compositionally biased region" description="Basic and acidic residues" evidence="12">
    <location>
        <begin position="157"/>
        <end position="178"/>
    </location>
</feature>
<dbReference type="PANTHER" id="PTHR18847:SF0">
    <property type="entry name" value="NUCLEAR CAP-BINDING PROTEIN SUBUNIT 2"/>
    <property type="match status" value="1"/>
</dbReference>
<feature type="domain" description="RRM" evidence="13">
    <location>
        <begin position="371"/>
        <end position="444"/>
    </location>
</feature>
<comment type="subcellular location">
    <subcellularLocation>
        <location evidence="1">Nucleus</location>
    </subcellularLocation>
</comment>
<keyword evidence="4" id="KW-0507">mRNA processing</keyword>
<keyword evidence="8" id="KW-0508">mRNA splicing</keyword>
<evidence type="ECO:0000256" key="1">
    <source>
        <dbReference type="ARBA" id="ARBA00004123"/>
    </source>
</evidence>
<proteinExistence type="inferred from homology"/>
<keyword evidence="7" id="KW-0866">Nonsense-mediated mRNA decay</keyword>
<dbReference type="SMART" id="SM00360">
    <property type="entry name" value="RRM"/>
    <property type="match status" value="1"/>
</dbReference>
<evidence type="ECO:0000256" key="10">
    <source>
        <dbReference type="ARBA" id="ARBA00032288"/>
    </source>
</evidence>
<dbReference type="InterPro" id="IPR012677">
    <property type="entry name" value="Nucleotide-bd_a/b_plait_sf"/>
</dbReference>
<keyword evidence="5" id="KW-0694">RNA-binding</keyword>
<feature type="region of interest" description="Disordered" evidence="12">
    <location>
        <begin position="456"/>
        <end position="511"/>
    </location>
</feature>
<evidence type="ECO:0000256" key="5">
    <source>
        <dbReference type="ARBA" id="ARBA00022884"/>
    </source>
</evidence>
<evidence type="ECO:0000313" key="14">
    <source>
        <dbReference type="EMBL" id="CAG5087928.1"/>
    </source>
</evidence>
<organism evidence="14 15">
    <name type="scientific">Oikopleura dioica</name>
    <name type="common">Tunicate</name>
    <dbReference type="NCBI Taxonomy" id="34765"/>
    <lineage>
        <taxon>Eukaryota</taxon>
        <taxon>Metazoa</taxon>
        <taxon>Chordata</taxon>
        <taxon>Tunicata</taxon>
        <taxon>Appendicularia</taxon>
        <taxon>Copelata</taxon>
        <taxon>Oikopleuridae</taxon>
        <taxon>Oikopleura</taxon>
    </lineage>
</organism>
<gene>
    <name evidence="14" type="ORF">OKIOD_LOCUS3230</name>
</gene>
<dbReference type="EMBL" id="OU015568">
    <property type="protein sequence ID" value="CAG5087928.1"/>
    <property type="molecule type" value="Genomic_DNA"/>
</dbReference>
<evidence type="ECO:0000256" key="2">
    <source>
        <dbReference type="ARBA" id="ARBA00010725"/>
    </source>
</evidence>
<accession>A0ABN7S037</accession>
<keyword evidence="6" id="KW-0943">RNA-mediated gene silencing</keyword>
<dbReference type="Pfam" id="PF00076">
    <property type="entry name" value="RRM_1"/>
    <property type="match status" value="1"/>
</dbReference>
<evidence type="ECO:0000256" key="7">
    <source>
        <dbReference type="ARBA" id="ARBA00023161"/>
    </source>
</evidence>
<dbReference type="CDD" id="cd12240">
    <property type="entry name" value="RRM_NCBP2"/>
    <property type="match status" value="1"/>
</dbReference>
<feature type="compositionally biased region" description="Basic and acidic residues" evidence="12">
    <location>
        <begin position="464"/>
        <end position="474"/>
    </location>
</feature>
<evidence type="ECO:0000256" key="9">
    <source>
        <dbReference type="ARBA" id="ARBA00023242"/>
    </source>
</evidence>
<evidence type="ECO:0000256" key="6">
    <source>
        <dbReference type="ARBA" id="ARBA00023158"/>
    </source>
</evidence>
<comment type="similarity">
    <text evidence="2">Belongs to the RRM NCBP2 family.</text>
</comment>
<name>A0ABN7S037_OIKDI</name>
<feature type="region of interest" description="Disordered" evidence="12">
    <location>
        <begin position="63"/>
        <end position="242"/>
    </location>
</feature>
<evidence type="ECO:0000313" key="15">
    <source>
        <dbReference type="Proteomes" id="UP001158576"/>
    </source>
</evidence>
<dbReference type="InterPro" id="IPR035979">
    <property type="entry name" value="RBD_domain_sf"/>
</dbReference>
<evidence type="ECO:0000256" key="11">
    <source>
        <dbReference type="ARBA" id="ARBA00032996"/>
    </source>
</evidence>
<sequence length="511" mass="58720">MHCMPSDSDDEPLTAAIESEKKGEEIFIKKTQKYASDALGSSHKYDMRANQLIAKSRRRQNRIELENLEKKKKKDFADSDSSDDGFLQVLHRPKQKPTVKMSVSANTLKTEKRDSSDDEASGRRSKRRKKKNSESVIKIKDDAADSGNPGVRVVDLGLKKEFENIEREKRRDRKNSEKSRKKSKGKKSPGVSSPMDVDNSSNRPVKGEPMNQSNTVQQSRSEVLRERESKKKEQLERNRSRLQTLKDEKDKIIKTVAEIDSQIAKLAADREKHMKELQAKDENIEKLENFNRVLHQNGYNTPHKKVASKKSQVGDDMTEFGQITLESRIGKGRRLLRPLKADPSIEVSAYRDNQFKGTRKEQDRLLNTSSTLYVGNLSFYTTEEQLTELFGKCGDLKRVIMGLDKVKRTPCGFCFAEYYNRKSAENCLRWVNGTRLDDRIIRTDWDAGFVEGRQYGRGKTGGQVRDEYRTDYDPGRGGYGKRVEEGGARKRKMMRDSDKADRYAKRSRHDD</sequence>
<dbReference type="Proteomes" id="UP001158576">
    <property type="component" value="Chromosome PAR"/>
</dbReference>
<evidence type="ECO:0000256" key="8">
    <source>
        <dbReference type="ARBA" id="ARBA00023187"/>
    </source>
</evidence>
<feature type="compositionally biased region" description="Basic and acidic residues" evidence="12">
    <location>
        <begin position="481"/>
        <end position="511"/>
    </location>
</feature>